<dbReference type="eggNOG" id="COG1309">
    <property type="taxonomic scope" value="Bacteria"/>
</dbReference>
<dbReference type="PANTHER" id="PTHR30055">
    <property type="entry name" value="HTH-TYPE TRANSCRIPTIONAL REGULATOR RUTR"/>
    <property type="match status" value="1"/>
</dbReference>
<dbReference type="STRING" id="477641.MODMU_2261"/>
<keyword evidence="8" id="KW-1185">Reference proteome</keyword>
<dbReference type="InterPro" id="IPR050109">
    <property type="entry name" value="HTH-type_TetR-like_transc_reg"/>
</dbReference>
<evidence type="ECO:0000256" key="5">
    <source>
        <dbReference type="SAM" id="MobiDB-lite"/>
    </source>
</evidence>
<dbReference type="Proteomes" id="UP000006461">
    <property type="component" value="Chromosome"/>
</dbReference>
<evidence type="ECO:0000313" key="7">
    <source>
        <dbReference type="EMBL" id="CCH87693.1"/>
    </source>
</evidence>
<dbReference type="EMBL" id="FO203431">
    <property type="protein sequence ID" value="CCH87693.1"/>
    <property type="molecule type" value="Genomic_DNA"/>
</dbReference>
<dbReference type="PATRIC" id="fig|477641.3.peg.2150"/>
<dbReference type="PROSITE" id="PS01081">
    <property type="entry name" value="HTH_TETR_1"/>
    <property type="match status" value="1"/>
</dbReference>
<evidence type="ECO:0000313" key="8">
    <source>
        <dbReference type="Proteomes" id="UP000006461"/>
    </source>
</evidence>
<dbReference type="InterPro" id="IPR001647">
    <property type="entry name" value="HTH_TetR"/>
</dbReference>
<sequence length="201" mass="21851">MRRSSVTERAGGGTEGLRERKRADSRAATVDVALQLFAERGYEAVTVADVCAAAEIAPRTFFRYFPTKEDLLAEPARRMAERVSAAIAAAPADLDDAEVLTRSLRELGEYVLAQGERLAVFFQVARTSAAVRSNPSLHLAGRERELAEELLARRAAAGPPDWRTRLAVARAVAAFRTWLDDVVDGGPPDPLAHLDEVLAAR</sequence>
<dbReference type="SUPFAM" id="SSF46689">
    <property type="entry name" value="Homeodomain-like"/>
    <property type="match status" value="1"/>
</dbReference>
<feature type="domain" description="HTH tetR-type" evidence="6">
    <location>
        <begin position="23"/>
        <end position="83"/>
    </location>
</feature>
<evidence type="ECO:0000256" key="1">
    <source>
        <dbReference type="ARBA" id="ARBA00023015"/>
    </source>
</evidence>
<dbReference type="GO" id="GO:0003700">
    <property type="term" value="F:DNA-binding transcription factor activity"/>
    <property type="evidence" value="ECO:0007669"/>
    <property type="project" value="TreeGrafter"/>
</dbReference>
<feature type="region of interest" description="Disordered" evidence="5">
    <location>
        <begin position="1"/>
        <end position="22"/>
    </location>
</feature>
<dbReference type="InterPro" id="IPR023772">
    <property type="entry name" value="DNA-bd_HTH_TetR-type_CS"/>
</dbReference>
<dbReference type="HOGENOM" id="CLU_069356_2_2_11"/>
<keyword evidence="3" id="KW-0804">Transcription</keyword>
<keyword evidence="2 4" id="KW-0238">DNA-binding</keyword>
<dbReference type="OMA" id="WELFIER"/>
<dbReference type="AlphaFoldDB" id="I4EWD0"/>
<dbReference type="Gene3D" id="1.10.357.10">
    <property type="entry name" value="Tetracycline Repressor, domain 2"/>
    <property type="match status" value="1"/>
</dbReference>
<feature type="DNA-binding region" description="H-T-H motif" evidence="4">
    <location>
        <begin position="46"/>
        <end position="65"/>
    </location>
</feature>
<evidence type="ECO:0000256" key="3">
    <source>
        <dbReference type="ARBA" id="ARBA00023163"/>
    </source>
</evidence>
<dbReference type="PROSITE" id="PS50977">
    <property type="entry name" value="HTH_TETR_2"/>
    <property type="match status" value="1"/>
</dbReference>
<gene>
    <name evidence="7" type="ordered locus">MODMU_2261</name>
</gene>
<dbReference type="PRINTS" id="PR00455">
    <property type="entry name" value="HTHTETR"/>
</dbReference>
<dbReference type="PANTHER" id="PTHR30055:SF238">
    <property type="entry name" value="MYCOFACTOCIN BIOSYNTHESIS TRANSCRIPTIONAL REGULATOR MFTR-RELATED"/>
    <property type="match status" value="1"/>
</dbReference>
<evidence type="ECO:0000256" key="2">
    <source>
        <dbReference type="ARBA" id="ARBA00023125"/>
    </source>
</evidence>
<dbReference type="InterPro" id="IPR009057">
    <property type="entry name" value="Homeodomain-like_sf"/>
</dbReference>
<dbReference type="GO" id="GO:0000976">
    <property type="term" value="F:transcription cis-regulatory region binding"/>
    <property type="evidence" value="ECO:0007669"/>
    <property type="project" value="TreeGrafter"/>
</dbReference>
<dbReference type="KEGG" id="mmar:MODMU_2261"/>
<name>I4EWD0_MODI5</name>
<dbReference type="Pfam" id="PF00440">
    <property type="entry name" value="TetR_N"/>
    <property type="match status" value="1"/>
</dbReference>
<organism evidence="7 8">
    <name type="scientific">Modestobacter italicus (strain DSM 44449 / CECT 9708 / BC 501)</name>
    <dbReference type="NCBI Taxonomy" id="2732864"/>
    <lineage>
        <taxon>Bacteria</taxon>
        <taxon>Bacillati</taxon>
        <taxon>Actinomycetota</taxon>
        <taxon>Actinomycetes</taxon>
        <taxon>Geodermatophilales</taxon>
        <taxon>Geodermatophilaceae</taxon>
        <taxon>Modestobacter</taxon>
    </lineage>
</organism>
<proteinExistence type="predicted"/>
<evidence type="ECO:0000256" key="4">
    <source>
        <dbReference type="PROSITE-ProRule" id="PRU00335"/>
    </source>
</evidence>
<keyword evidence="1" id="KW-0805">Transcription regulation</keyword>
<reference evidence="7 8" key="1">
    <citation type="journal article" date="2012" name="J. Bacteriol.">
        <title>Genome Sequence of Radiation-Resistant Modestobacter marinus Strain BC501, a Representative Actinobacterium That Thrives on Calcareous Stone Surfaces.</title>
        <authorList>
            <person name="Normand P."/>
            <person name="Gury J."/>
            <person name="Pujic P."/>
            <person name="Chouaia B."/>
            <person name="Crotti E."/>
            <person name="Brusetti L."/>
            <person name="Daffonchio D."/>
            <person name="Vacherie B."/>
            <person name="Barbe V."/>
            <person name="Medigue C."/>
            <person name="Calteau A."/>
            <person name="Ghodhbane-Gtari F."/>
            <person name="Essoussi I."/>
            <person name="Nouioui I."/>
            <person name="Abbassi-Ghozzi I."/>
            <person name="Gtari M."/>
        </authorList>
    </citation>
    <scope>NUCLEOTIDE SEQUENCE [LARGE SCALE GENOMIC DNA]</scope>
    <source>
        <strain evidence="8">BC 501</strain>
    </source>
</reference>
<protein>
    <submittedName>
        <fullName evidence="7">Transcriptional regulator, TetR family</fullName>
    </submittedName>
</protein>
<evidence type="ECO:0000259" key="6">
    <source>
        <dbReference type="PROSITE" id="PS50977"/>
    </source>
</evidence>
<accession>I4EWD0</accession>